<feature type="compositionally biased region" description="Polar residues" evidence="1">
    <location>
        <begin position="92"/>
        <end position="103"/>
    </location>
</feature>
<feature type="region of interest" description="Disordered" evidence="1">
    <location>
        <begin position="28"/>
        <end position="156"/>
    </location>
</feature>
<gene>
    <name evidence="2" type="ORF">WR25_18870</name>
</gene>
<dbReference type="EMBL" id="LIAE01007510">
    <property type="protein sequence ID" value="PAV78832.1"/>
    <property type="molecule type" value="Genomic_DNA"/>
</dbReference>
<feature type="compositionally biased region" description="Basic and acidic residues" evidence="1">
    <location>
        <begin position="144"/>
        <end position="156"/>
    </location>
</feature>
<feature type="compositionally biased region" description="Polar residues" evidence="1">
    <location>
        <begin position="40"/>
        <end position="57"/>
    </location>
</feature>
<evidence type="ECO:0000256" key="1">
    <source>
        <dbReference type="SAM" id="MobiDB-lite"/>
    </source>
</evidence>
<accession>A0A2A2KY73</accession>
<sequence>MLQIIRTSSDDLNALLFLQAALRAVDNDETKTTEAETDEQQPSGSQAIPPNSATSLKNAAATSHHSNHSSINTQHTPTPVRSSVDEGRVTSERSPTPEGSNENGMWESRKRRGSILRRPTGILSQNNNGESRPESPSKAKKRVRFDVPDNAPERETSPSIFRLNDAVCAAKRRRTSLIGICFPSNGDALIGGICYSKDAVLQPVA</sequence>
<protein>
    <submittedName>
        <fullName evidence="2">Uncharacterized protein</fullName>
    </submittedName>
</protein>
<evidence type="ECO:0000313" key="3">
    <source>
        <dbReference type="Proteomes" id="UP000218231"/>
    </source>
</evidence>
<dbReference type="AlphaFoldDB" id="A0A2A2KY73"/>
<evidence type="ECO:0000313" key="2">
    <source>
        <dbReference type="EMBL" id="PAV78832.1"/>
    </source>
</evidence>
<proteinExistence type="predicted"/>
<reference evidence="2 3" key="1">
    <citation type="journal article" date="2017" name="Curr. Biol.">
        <title>Genome architecture and evolution of a unichromosomal asexual nematode.</title>
        <authorList>
            <person name="Fradin H."/>
            <person name="Zegar C."/>
            <person name="Gutwein M."/>
            <person name="Lucas J."/>
            <person name="Kovtun M."/>
            <person name="Corcoran D."/>
            <person name="Baugh L.R."/>
            <person name="Kiontke K."/>
            <person name="Gunsalus K."/>
            <person name="Fitch D.H."/>
            <person name="Piano F."/>
        </authorList>
    </citation>
    <scope>NUCLEOTIDE SEQUENCE [LARGE SCALE GENOMIC DNA]</scope>
    <source>
        <strain evidence="2">PF1309</strain>
    </source>
</reference>
<organism evidence="2 3">
    <name type="scientific">Diploscapter pachys</name>
    <dbReference type="NCBI Taxonomy" id="2018661"/>
    <lineage>
        <taxon>Eukaryota</taxon>
        <taxon>Metazoa</taxon>
        <taxon>Ecdysozoa</taxon>
        <taxon>Nematoda</taxon>
        <taxon>Chromadorea</taxon>
        <taxon>Rhabditida</taxon>
        <taxon>Rhabditina</taxon>
        <taxon>Rhabditomorpha</taxon>
        <taxon>Rhabditoidea</taxon>
        <taxon>Rhabditidae</taxon>
        <taxon>Diploscapter</taxon>
    </lineage>
</organism>
<comment type="caution">
    <text evidence="2">The sequence shown here is derived from an EMBL/GenBank/DDBJ whole genome shotgun (WGS) entry which is preliminary data.</text>
</comment>
<name>A0A2A2KY73_9BILA</name>
<keyword evidence="3" id="KW-1185">Reference proteome</keyword>
<feature type="compositionally biased region" description="Low complexity" evidence="1">
    <location>
        <begin position="58"/>
        <end position="76"/>
    </location>
</feature>
<dbReference type="Proteomes" id="UP000218231">
    <property type="component" value="Unassembled WGS sequence"/>
</dbReference>